<dbReference type="InterPro" id="IPR045255">
    <property type="entry name" value="RanBP1-like"/>
</dbReference>
<feature type="domain" description="RanBD1" evidence="2">
    <location>
        <begin position="71"/>
        <end position="210"/>
    </location>
</feature>
<dbReference type="Gene3D" id="2.30.29.30">
    <property type="entry name" value="Pleckstrin-homology domain (PH domain)/Phosphotyrosine-binding domain (PTB)"/>
    <property type="match status" value="1"/>
</dbReference>
<accession>A0A152A2W7</accession>
<feature type="compositionally biased region" description="Basic and acidic residues" evidence="1">
    <location>
        <begin position="1"/>
        <end position="24"/>
    </location>
</feature>
<dbReference type="Proteomes" id="UP000076078">
    <property type="component" value="Unassembled WGS sequence"/>
</dbReference>
<feature type="region of interest" description="Disordered" evidence="1">
    <location>
        <begin position="1"/>
        <end position="69"/>
    </location>
</feature>
<reference evidence="3 4" key="1">
    <citation type="submission" date="2015-12" db="EMBL/GenBank/DDBJ databases">
        <title>Dictyostelia acquired genes for synthesis and detection of signals that induce cell-type specialization by lateral gene transfer from prokaryotes.</title>
        <authorList>
            <person name="Gloeckner G."/>
            <person name="Schaap P."/>
        </authorList>
    </citation>
    <scope>NUCLEOTIDE SEQUENCE [LARGE SCALE GENOMIC DNA]</scope>
    <source>
        <strain evidence="3 4">TK</strain>
    </source>
</reference>
<dbReference type="FunCoup" id="A0A152A2W7">
    <property type="interactions" value="789"/>
</dbReference>
<proteinExistence type="predicted"/>
<evidence type="ECO:0000313" key="3">
    <source>
        <dbReference type="EMBL" id="KYR00588.1"/>
    </source>
</evidence>
<dbReference type="InterPro" id="IPR011993">
    <property type="entry name" value="PH-like_dom_sf"/>
</dbReference>
<dbReference type="OMA" id="NFKDSFM"/>
<dbReference type="PANTHER" id="PTHR23138">
    <property type="entry name" value="RAN BINDING PROTEIN"/>
    <property type="match status" value="1"/>
</dbReference>
<dbReference type="InterPro" id="IPR000156">
    <property type="entry name" value="Ran_bind_dom"/>
</dbReference>
<evidence type="ECO:0000313" key="4">
    <source>
        <dbReference type="Proteomes" id="UP000076078"/>
    </source>
</evidence>
<dbReference type="SMART" id="SM00160">
    <property type="entry name" value="RanBD"/>
    <property type="match status" value="1"/>
</dbReference>
<dbReference type="GO" id="GO:0006913">
    <property type="term" value="P:nucleocytoplasmic transport"/>
    <property type="evidence" value="ECO:0007669"/>
    <property type="project" value="InterPro"/>
</dbReference>
<organism evidence="3 4">
    <name type="scientific">Tieghemostelium lacteum</name>
    <name type="common">Slime mold</name>
    <name type="synonym">Dictyostelium lacteum</name>
    <dbReference type="NCBI Taxonomy" id="361077"/>
    <lineage>
        <taxon>Eukaryota</taxon>
        <taxon>Amoebozoa</taxon>
        <taxon>Evosea</taxon>
        <taxon>Eumycetozoa</taxon>
        <taxon>Dictyostelia</taxon>
        <taxon>Dictyosteliales</taxon>
        <taxon>Raperosteliaceae</taxon>
        <taxon>Tieghemostelium</taxon>
    </lineage>
</organism>
<keyword evidence="4" id="KW-1185">Reference proteome</keyword>
<name>A0A152A2W7_TIELA</name>
<dbReference type="STRING" id="361077.A0A152A2W7"/>
<feature type="compositionally biased region" description="Basic and acidic residues" evidence="1">
    <location>
        <begin position="53"/>
        <end position="65"/>
    </location>
</feature>
<evidence type="ECO:0000256" key="1">
    <source>
        <dbReference type="SAM" id="MobiDB-lite"/>
    </source>
</evidence>
<dbReference type="EMBL" id="LODT01000013">
    <property type="protein sequence ID" value="KYR00588.1"/>
    <property type="molecule type" value="Genomic_DNA"/>
</dbReference>
<dbReference type="InParanoid" id="A0A152A2W7"/>
<dbReference type="GO" id="GO:0005737">
    <property type="term" value="C:cytoplasm"/>
    <property type="evidence" value="ECO:0007669"/>
    <property type="project" value="TreeGrafter"/>
</dbReference>
<dbReference type="FunFam" id="2.30.29.30:FF:000312">
    <property type="entry name" value="Ran binding protein 1"/>
    <property type="match status" value="1"/>
</dbReference>
<dbReference type="CDD" id="cd13179">
    <property type="entry name" value="RanBD_RanBP1"/>
    <property type="match status" value="1"/>
</dbReference>
<dbReference type="AlphaFoldDB" id="A0A152A2W7"/>
<dbReference type="InterPro" id="IPR045256">
    <property type="entry name" value="RanBP1_RanBD"/>
</dbReference>
<dbReference type="SUPFAM" id="SSF50729">
    <property type="entry name" value="PH domain-like"/>
    <property type="match status" value="1"/>
</dbReference>
<protein>
    <submittedName>
        <fullName evidence="3">Ran binding protein 1 domain-containing protein</fullName>
    </submittedName>
</protein>
<dbReference type="PROSITE" id="PS50196">
    <property type="entry name" value="RANBD1"/>
    <property type="match status" value="1"/>
</dbReference>
<feature type="compositionally biased region" description="Low complexity" evidence="1">
    <location>
        <begin position="40"/>
        <end position="52"/>
    </location>
</feature>
<dbReference type="GO" id="GO:0005096">
    <property type="term" value="F:GTPase activator activity"/>
    <property type="evidence" value="ECO:0007669"/>
    <property type="project" value="TreeGrafter"/>
</dbReference>
<dbReference type="GO" id="GO:0005643">
    <property type="term" value="C:nuclear pore"/>
    <property type="evidence" value="ECO:0007669"/>
    <property type="project" value="TreeGrafter"/>
</dbReference>
<gene>
    <name evidence="3" type="ORF">DLAC_02607</name>
</gene>
<evidence type="ECO:0000259" key="2">
    <source>
        <dbReference type="PROSITE" id="PS50196"/>
    </source>
</evidence>
<dbReference type="Pfam" id="PF00638">
    <property type="entry name" value="Ran_BP1"/>
    <property type="match status" value="1"/>
</dbReference>
<sequence>MSENTENKEETKTTTTTEEKKEETTPSILGAGKPVFTFASVSQNSSTLSTSDSGDKDGENEKAEDQEPTIEFTPIIKVNKVETKTNEEDEEVLFEIRAKLFRFVTDPQPQWNERGLGVVKFLKHKTTKKIRIVMRRDQTFKVCLNHFVNPLLELKPGMGSDKSWVWSANDFAEEDHPEGILETLAIRFGSVEGANSFKENFEKFQKEMKALANPI</sequence>
<comment type="caution">
    <text evidence="3">The sequence shown here is derived from an EMBL/GenBank/DDBJ whole genome shotgun (WGS) entry which is preliminary data.</text>
</comment>
<dbReference type="OrthoDB" id="2357150at2759"/>
<dbReference type="PANTHER" id="PTHR23138:SF87">
    <property type="entry name" value="E3 SUMO-PROTEIN LIGASE RANBP2"/>
    <property type="match status" value="1"/>
</dbReference>